<evidence type="ECO:0000313" key="4">
    <source>
        <dbReference type="Proteomes" id="UP000050761"/>
    </source>
</evidence>
<keyword evidence="4" id="KW-1185">Reference proteome</keyword>
<keyword evidence="1" id="KW-0472">Membrane</keyword>
<evidence type="ECO:0000313" key="3">
    <source>
        <dbReference type="EMBL" id="VDP05913.1"/>
    </source>
</evidence>
<sequence length="128" mass="13996">METTIILGVLNVVLSQVRASSVLPFSGTADVALYITRDVAVRNKRQCGKWGVFSILMTSSIILLIVQMADIAGQDVGRDALTVAVEVAVDATATDVREPADRGSASRSRHVICCFLFLFFFRFRNEQA</sequence>
<dbReference type="EMBL" id="UZAH01029412">
    <property type="protein sequence ID" value="VDP05913.1"/>
    <property type="molecule type" value="Genomic_DNA"/>
</dbReference>
<dbReference type="AlphaFoldDB" id="A0A183G4H8"/>
<feature type="chain" id="PRO_5044551856" evidence="2">
    <location>
        <begin position="20"/>
        <end position="128"/>
    </location>
</feature>
<dbReference type="Proteomes" id="UP000050761">
    <property type="component" value="Unassembled WGS sequence"/>
</dbReference>
<dbReference type="WBParaSite" id="HPBE_0001642701-mRNA-1">
    <property type="protein sequence ID" value="HPBE_0001642701-mRNA-1"/>
    <property type="gene ID" value="HPBE_0001642701"/>
</dbReference>
<gene>
    <name evidence="3" type="ORF">HPBE_LOCUS16426</name>
</gene>
<organism evidence="4 5">
    <name type="scientific">Heligmosomoides polygyrus</name>
    <name type="common">Parasitic roundworm</name>
    <dbReference type="NCBI Taxonomy" id="6339"/>
    <lineage>
        <taxon>Eukaryota</taxon>
        <taxon>Metazoa</taxon>
        <taxon>Ecdysozoa</taxon>
        <taxon>Nematoda</taxon>
        <taxon>Chromadorea</taxon>
        <taxon>Rhabditida</taxon>
        <taxon>Rhabditina</taxon>
        <taxon>Rhabditomorpha</taxon>
        <taxon>Strongyloidea</taxon>
        <taxon>Heligmosomidae</taxon>
        <taxon>Heligmosomoides</taxon>
    </lineage>
</organism>
<evidence type="ECO:0000256" key="1">
    <source>
        <dbReference type="SAM" id="Phobius"/>
    </source>
</evidence>
<accession>A0A183G4H8</accession>
<evidence type="ECO:0000256" key="2">
    <source>
        <dbReference type="SAM" id="SignalP"/>
    </source>
</evidence>
<feature type="signal peptide" evidence="2">
    <location>
        <begin position="1"/>
        <end position="19"/>
    </location>
</feature>
<accession>A0A3P8EAX2</accession>
<feature type="transmembrane region" description="Helical" evidence="1">
    <location>
        <begin position="50"/>
        <end position="69"/>
    </location>
</feature>
<evidence type="ECO:0000313" key="5">
    <source>
        <dbReference type="WBParaSite" id="HPBE_0001642701-mRNA-1"/>
    </source>
</evidence>
<keyword evidence="1" id="KW-0812">Transmembrane</keyword>
<keyword evidence="2" id="KW-0732">Signal</keyword>
<keyword evidence="1" id="KW-1133">Transmembrane helix</keyword>
<reference evidence="5" key="2">
    <citation type="submission" date="2019-09" db="UniProtKB">
        <authorList>
            <consortium name="WormBaseParasite"/>
        </authorList>
    </citation>
    <scope>IDENTIFICATION</scope>
</reference>
<reference evidence="3 4" key="1">
    <citation type="submission" date="2018-11" db="EMBL/GenBank/DDBJ databases">
        <authorList>
            <consortium name="Pathogen Informatics"/>
        </authorList>
    </citation>
    <scope>NUCLEOTIDE SEQUENCE [LARGE SCALE GENOMIC DNA]</scope>
</reference>
<proteinExistence type="predicted"/>
<protein>
    <submittedName>
        <fullName evidence="5">Secreted protein</fullName>
    </submittedName>
</protein>
<name>A0A183G4H8_HELPZ</name>